<name>A0A934QFV5_9PROT</name>
<reference evidence="1" key="2">
    <citation type="journal article" date="2020" name="Microorganisms">
        <title>Osmotic Adaptation and Compatible Solute Biosynthesis of Phototrophic Bacteria as Revealed from Genome Analyses.</title>
        <authorList>
            <person name="Imhoff J.F."/>
            <person name="Rahn T."/>
            <person name="Kunzel S."/>
            <person name="Keller A."/>
            <person name="Neulinger S.C."/>
        </authorList>
    </citation>
    <scope>NUCLEOTIDE SEQUENCE</scope>
    <source>
        <strain evidence="1">DSM 9154</strain>
    </source>
</reference>
<sequence length="79" mass="8982">MAYNREALFLVARDSRFDGIQRDRVTGAQQITPVHEVSDHNRDHVPAKRVPSVRRKALDMIKAHLMPVVADPPHCESVE</sequence>
<reference evidence="1" key="1">
    <citation type="submission" date="2017-08" db="EMBL/GenBank/DDBJ databases">
        <authorList>
            <person name="Imhoff J.F."/>
            <person name="Rahn T."/>
            <person name="Kuenzel S."/>
            <person name="Neulinger S.C."/>
        </authorList>
    </citation>
    <scope>NUCLEOTIDE SEQUENCE</scope>
    <source>
        <strain evidence="1">DSM 9154</strain>
    </source>
</reference>
<dbReference type="Proteomes" id="UP000778970">
    <property type="component" value="Unassembled WGS sequence"/>
</dbReference>
<evidence type="ECO:0000313" key="2">
    <source>
        <dbReference type="Proteomes" id="UP000778970"/>
    </source>
</evidence>
<gene>
    <name evidence="1" type="ORF">CKO21_03120</name>
</gene>
<proteinExistence type="predicted"/>
<dbReference type="AlphaFoldDB" id="A0A934QFV5"/>
<comment type="caution">
    <text evidence="1">The sequence shown here is derived from an EMBL/GenBank/DDBJ whole genome shotgun (WGS) entry which is preliminary data.</text>
</comment>
<protein>
    <submittedName>
        <fullName evidence="1">Uncharacterized protein</fullName>
    </submittedName>
</protein>
<evidence type="ECO:0000313" key="1">
    <source>
        <dbReference type="EMBL" id="MBK1696232.1"/>
    </source>
</evidence>
<dbReference type="EMBL" id="NRRE01000012">
    <property type="protein sequence ID" value="MBK1696232.1"/>
    <property type="molecule type" value="Genomic_DNA"/>
</dbReference>
<organism evidence="1 2">
    <name type="scientific">Rhodovibrio salinarum</name>
    <dbReference type="NCBI Taxonomy" id="1087"/>
    <lineage>
        <taxon>Bacteria</taxon>
        <taxon>Pseudomonadati</taxon>
        <taxon>Pseudomonadota</taxon>
        <taxon>Alphaproteobacteria</taxon>
        <taxon>Rhodospirillales</taxon>
        <taxon>Rhodovibrionaceae</taxon>
        <taxon>Rhodovibrio</taxon>
    </lineage>
</organism>
<keyword evidence="2" id="KW-1185">Reference proteome</keyword>
<accession>A0A934QFV5</accession>